<proteinExistence type="predicted"/>
<name>A0ACB8R884_9AGAM</name>
<comment type="caution">
    <text evidence="1">The sequence shown here is derived from an EMBL/GenBank/DDBJ whole genome shotgun (WGS) entry which is preliminary data.</text>
</comment>
<evidence type="ECO:0000313" key="2">
    <source>
        <dbReference type="Proteomes" id="UP000814033"/>
    </source>
</evidence>
<protein>
    <submittedName>
        <fullName evidence="1">Uncharacterized protein</fullName>
    </submittedName>
</protein>
<reference evidence="1" key="1">
    <citation type="submission" date="2021-02" db="EMBL/GenBank/DDBJ databases">
        <authorList>
            <consortium name="DOE Joint Genome Institute"/>
            <person name="Ahrendt S."/>
            <person name="Looney B.P."/>
            <person name="Miyauchi S."/>
            <person name="Morin E."/>
            <person name="Drula E."/>
            <person name="Courty P.E."/>
            <person name="Chicoki N."/>
            <person name="Fauchery L."/>
            <person name="Kohler A."/>
            <person name="Kuo A."/>
            <person name="Labutti K."/>
            <person name="Pangilinan J."/>
            <person name="Lipzen A."/>
            <person name="Riley R."/>
            <person name="Andreopoulos W."/>
            <person name="He G."/>
            <person name="Johnson J."/>
            <person name="Barry K.W."/>
            <person name="Grigoriev I.V."/>
            <person name="Nagy L."/>
            <person name="Hibbett D."/>
            <person name="Henrissat B."/>
            <person name="Matheny P.B."/>
            <person name="Labbe J."/>
            <person name="Martin F."/>
        </authorList>
    </citation>
    <scope>NUCLEOTIDE SEQUENCE</scope>
    <source>
        <strain evidence="1">FP105234-sp</strain>
    </source>
</reference>
<keyword evidence="2" id="KW-1185">Reference proteome</keyword>
<gene>
    <name evidence="1" type="ORF">FA95DRAFT_1503155</name>
</gene>
<accession>A0ACB8R884</accession>
<evidence type="ECO:0000313" key="1">
    <source>
        <dbReference type="EMBL" id="KAI0040228.1"/>
    </source>
</evidence>
<reference evidence="1" key="2">
    <citation type="journal article" date="2022" name="New Phytol.">
        <title>Evolutionary transition to the ectomycorrhizal habit in the genomes of a hyperdiverse lineage of mushroom-forming fungi.</title>
        <authorList>
            <person name="Looney B."/>
            <person name="Miyauchi S."/>
            <person name="Morin E."/>
            <person name="Drula E."/>
            <person name="Courty P.E."/>
            <person name="Kohler A."/>
            <person name="Kuo A."/>
            <person name="LaButti K."/>
            <person name="Pangilinan J."/>
            <person name="Lipzen A."/>
            <person name="Riley R."/>
            <person name="Andreopoulos W."/>
            <person name="He G."/>
            <person name="Johnson J."/>
            <person name="Nolan M."/>
            <person name="Tritt A."/>
            <person name="Barry K.W."/>
            <person name="Grigoriev I.V."/>
            <person name="Nagy L.G."/>
            <person name="Hibbett D."/>
            <person name="Henrissat B."/>
            <person name="Matheny P.B."/>
            <person name="Labbe J."/>
            <person name="Martin F.M."/>
        </authorList>
    </citation>
    <scope>NUCLEOTIDE SEQUENCE</scope>
    <source>
        <strain evidence="1">FP105234-sp</strain>
    </source>
</reference>
<dbReference type="Proteomes" id="UP000814033">
    <property type="component" value="Unassembled WGS sequence"/>
</dbReference>
<sequence length="193" mass="21839">MDPLRQVEYDPDKDYMPPWGAYIVITLDAVETVKEYNDSAATAAAEAIPKRNYVGYANSAMGVPSPYRKYHELGCVLLCKGRPEPDPARGIKESFFVPVGSASHPDGRLSVNPSPPLPWRDLYHHTVPHTNFRFATRLEDYRNCSFITADEMEEFNFMAFSDKRRAHKSQRKYEKASQSCESLCCTACPPVSH</sequence>
<dbReference type="EMBL" id="MU276216">
    <property type="protein sequence ID" value="KAI0040228.1"/>
    <property type="molecule type" value="Genomic_DNA"/>
</dbReference>
<organism evidence="1 2">
    <name type="scientific">Auriscalpium vulgare</name>
    <dbReference type="NCBI Taxonomy" id="40419"/>
    <lineage>
        <taxon>Eukaryota</taxon>
        <taxon>Fungi</taxon>
        <taxon>Dikarya</taxon>
        <taxon>Basidiomycota</taxon>
        <taxon>Agaricomycotina</taxon>
        <taxon>Agaricomycetes</taxon>
        <taxon>Russulales</taxon>
        <taxon>Auriscalpiaceae</taxon>
        <taxon>Auriscalpium</taxon>
    </lineage>
</organism>